<dbReference type="InterPro" id="IPR028979">
    <property type="entry name" value="Ser_kin/Pase_Hpr-like_N_sf"/>
</dbReference>
<dbReference type="Proteomes" id="UP000234857">
    <property type="component" value="Unassembled WGS sequence"/>
</dbReference>
<dbReference type="AlphaFoldDB" id="A0A2N5ZFN2"/>
<dbReference type="SUPFAM" id="SSF75138">
    <property type="entry name" value="HprK N-terminal domain-like"/>
    <property type="match status" value="1"/>
</dbReference>
<protein>
    <submittedName>
        <fullName evidence="1">Iron-sulfur binding hydrogenase</fullName>
    </submittedName>
</protein>
<dbReference type="EMBL" id="PKTG01000087">
    <property type="protein sequence ID" value="PLX17446.1"/>
    <property type="molecule type" value="Genomic_DNA"/>
</dbReference>
<evidence type="ECO:0000313" key="1">
    <source>
        <dbReference type="EMBL" id="PLX17446.1"/>
    </source>
</evidence>
<gene>
    <name evidence="1" type="ORF">C0601_07760</name>
</gene>
<proteinExistence type="predicted"/>
<comment type="caution">
    <text evidence="1">The sequence shown here is derived from an EMBL/GenBank/DDBJ whole genome shotgun (WGS) entry which is preliminary data.</text>
</comment>
<organism evidence="1 2">
    <name type="scientific">Muiribacterium halophilum</name>
    <dbReference type="NCBI Taxonomy" id="2053465"/>
    <lineage>
        <taxon>Bacteria</taxon>
        <taxon>Candidatus Muiribacteriota</taxon>
        <taxon>Candidatus Muiribacteriia</taxon>
        <taxon>Candidatus Muiribacteriales</taxon>
        <taxon>Candidatus Muiribacteriaceae</taxon>
        <taxon>Candidatus Muiribacterium</taxon>
    </lineage>
</organism>
<name>A0A2N5ZFN2_MUIH1</name>
<dbReference type="Gene3D" id="3.40.1390.20">
    <property type="entry name" value="HprK N-terminal domain-like"/>
    <property type="match status" value="1"/>
</dbReference>
<reference evidence="1 2" key="1">
    <citation type="submission" date="2017-11" db="EMBL/GenBank/DDBJ databases">
        <title>Genome-resolved metagenomics identifies genetic mobility, metabolic interactions, and unexpected diversity in perchlorate-reducing communities.</title>
        <authorList>
            <person name="Barnum T.P."/>
            <person name="Figueroa I.A."/>
            <person name="Carlstrom C.I."/>
            <person name="Lucas L.N."/>
            <person name="Engelbrektson A.L."/>
            <person name="Coates J.D."/>
        </authorList>
    </citation>
    <scope>NUCLEOTIDE SEQUENCE [LARGE SCALE GENOMIC DNA]</scope>
    <source>
        <strain evidence="1">BM706</strain>
    </source>
</reference>
<accession>A0A2N5ZFN2</accession>
<sequence>MRISEIIEKLSLKLHTSINDDMEIERGYVSEMLSDVMANCPDESLLVTILSHENVIAVCILKDIKFIILANSRKPNDEMLKKALDEDIVIATAEKNAFQISQSLLELNVR</sequence>
<evidence type="ECO:0000313" key="2">
    <source>
        <dbReference type="Proteomes" id="UP000234857"/>
    </source>
</evidence>